<organism evidence="3 4">
    <name type="scientific">Penaeus vannamei</name>
    <name type="common">Whiteleg shrimp</name>
    <name type="synonym">Litopenaeus vannamei</name>
    <dbReference type="NCBI Taxonomy" id="6689"/>
    <lineage>
        <taxon>Eukaryota</taxon>
        <taxon>Metazoa</taxon>
        <taxon>Ecdysozoa</taxon>
        <taxon>Arthropoda</taxon>
        <taxon>Crustacea</taxon>
        <taxon>Multicrustacea</taxon>
        <taxon>Malacostraca</taxon>
        <taxon>Eumalacostraca</taxon>
        <taxon>Eucarida</taxon>
        <taxon>Decapoda</taxon>
        <taxon>Dendrobranchiata</taxon>
        <taxon>Penaeoidea</taxon>
        <taxon>Penaeidae</taxon>
        <taxon>Penaeus</taxon>
    </lineage>
</organism>
<name>A0A423T5M3_PENVA</name>
<feature type="transmembrane region" description="Helical" evidence="2">
    <location>
        <begin position="296"/>
        <end position="317"/>
    </location>
</feature>
<reference evidence="3 4" key="2">
    <citation type="submission" date="2019-01" db="EMBL/GenBank/DDBJ databases">
        <title>The decoding of complex shrimp genome reveals the adaptation for benthos swimmer, frequently molting mechanism and breeding impact on genome.</title>
        <authorList>
            <person name="Sun Y."/>
            <person name="Gao Y."/>
            <person name="Yu Y."/>
        </authorList>
    </citation>
    <scope>NUCLEOTIDE SEQUENCE [LARGE SCALE GENOMIC DNA]</scope>
    <source>
        <tissue evidence="3">Muscle</tissue>
    </source>
</reference>
<evidence type="ECO:0000313" key="4">
    <source>
        <dbReference type="Proteomes" id="UP000283509"/>
    </source>
</evidence>
<keyword evidence="2" id="KW-1133">Transmembrane helix</keyword>
<evidence type="ECO:0000256" key="1">
    <source>
        <dbReference type="SAM" id="MobiDB-lite"/>
    </source>
</evidence>
<sequence length="879" mass="93088">MRDDHFESSCALSWPHSTLSELVGNSLCLLLGSSGDSASTVGSPSPCTRIALSFCATLLTSRASPPSLHSLLCPLRVSALPCSLLLLLLSSSLWPLLSSLLLPLSHSLFLSSNSLRLSPSLPSYALHRARPSLPPSSISLSRSSRSSLPLHGDLTVSLFLRVVPWRTTLLSCLVTFLLVLVSLSLSCDLPWALLLPSLRPLVSPAPYLSSSRSPSPLPLLSRLRSPSPSPSPFSLSSLSPIYLLYLSLIGSSSRSVLSLSLSHSSLSLVCSRATHSHVASLCSLLLLPLPSRRLSFGFLLSCLVATTSVVIPPFLAARQSRPPSLVWCSLLPLSSELGPATLFQCSLLFFYLSLLSHLLSSSSELSSLSLSFSLSLSLTLFSIYLSIIYVKLFLSSLYRPFALSSHPSSSPLSPLLSSSLSLLSLSPLGSLSLDLCSLSFLFSLSLRSLLSSRSSGRLTLGLSSRSSSHFVRSARLSLVLLSFSPSRLSQVSLSPSSARPCSLPLLCRDLPLPGPPLPCFPSLLCVLRPVPAHLPSSLVFGRALFLLPSLPSRRATSAPTLWFPSFRELWSSLSPRSDHLSLILLSLISLLSPLSSVSPHFSHSWGPSSSPSLSLSRLRLSRLPLGVLSSSGSALLGPLPFSSLSLSLGSSLYSFYFLSLSISPSLSSGLSISLLPVGPTTPCVSVLSRRARSLSLGDSPGSRLLSPLSPPPLSLSSPSRPLSFLSLCPPATTLPSLSLSSLSRFSRLSFSSSELLFSGPPPDSRSLSSLSYLRPSTVLSHLTSLHPGGATSGFSSRSRRATNLGLPLLGAARLYLVVWSSLSSALHTDNTPHDHGRNPGGPALTPSSAYAATNTLGLLPLELLSRLLGLLSELVDDLA</sequence>
<evidence type="ECO:0000256" key="2">
    <source>
        <dbReference type="SAM" id="Phobius"/>
    </source>
</evidence>
<dbReference type="Proteomes" id="UP000283509">
    <property type="component" value="Unassembled WGS sequence"/>
</dbReference>
<feature type="transmembrane region" description="Helical" evidence="2">
    <location>
        <begin position="337"/>
        <end position="360"/>
    </location>
</feature>
<evidence type="ECO:0000313" key="3">
    <source>
        <dbReference type="EMBL" id="ROT71721.1"/>
    </source>
</evidence>
<comment type="caution">
    <text evidence="3">The sequence shown here is derived from an EMBL/GenBank/DDBJ whole genome shotgun (WGS) entry which is preliminary data.</text>
</comment>
<keyword evidence="2" id="KW-0472">Membrane</keyword>
<protein>
    <submittedName>
        <fullName evidence="3">Uncharacterized protein</fullName>
    </submittedName>
</protein>
<dbReference type="EMBL" id="QCYY01002259">
    <property type="protein sequence ID" value="ROT71721.1"/>
    <property type="molecule type" value="Genomic_DNA"/>
</dbReference>
<gene>
    <name evidence="3" type="ORF">C7M84_009964</name>
</gene>
<feature type="region of interest" description="Disordered" evidence="1">
    <location>
        <begin position="828"/>
        <end position="847"/>
    </location>
</feature>
<proteinExistence type="predicted"/>
<reference evidence="3 4" key="1">
    <citation type="submission" date="2018-04" db="EMBL/GenBank/DDBJ databases">
        <authorList>
            <person name="Zhang X."/>
            <person name="Yuan J."/>
            <person name="Li F."/>
            <person name="Xiang J."/>
        </authorList>
    </citation>
    <scope>NUCLEOTIDE SEQUENCE [LARGE SCALE GENOMIC DNA]</scope>
    <source>
        <tissue evidence="3">Muscle</tissue>
    </source>
</reference>
<keyword evidence="4" id="KW-1185">Reference proteome</keyword>
<accession>A0A423T5M3</accession>
<dbReference type="AlphaFoldDB" id="A0A423T5M3"/>
<keyword evidence="2" id="KW-0812">Transmembrane</keyword>
<feature type="transmembrane region" description="Helical" evidence="2">
    <location>
        <begin position="372"/>
        <end position="398"/>
    </location>
</feature>
<feature type="transmembrane region" description="Helical" evidence="2">
    <location>
        <begin position="169"/>
        <end position="193"/>
    </location>
</feature>